<dbReference type="VEuPathDB" id="FungiDB:VP01_1183g3"/>
<dbReference type="Proteomes" id="UP000037035">
    <property type="component" value="Unassembled WGS sequence"/>
</dbReference>
<organism evidence="1 2">
    <name type="scientific">Puccinia sorghi</name>
    <dbReference type="NCBI Taxonomy" id="27349"/>
    <lineage>
        <taxon>Eukaryota</taxon>
        <taxon>Fungi</taxon>
        <taxon>Dikarya</taxon>
        <taxon>Basidiomycota</taxon>
        <taxon>Pucciniomycotina</taxon>
        <taxon>Pucciniomycetes</taxon>
        <taxon>Pucciniales</taxon>
        <taxon>Pucciniaceae</taxon>
        <taxon>Puccinia</taxon>
    </lineage>
</organism>
<gene>
    <name evidence="1" type="ORF">VP01_1183g3</name>
</gene>
<comment type="caution">
    <text evidence="1">The sequence shown here is derived from an EMBL/GenBank/DDBJ whole genome shotgun (WGS) entry which is preliminary data.</text>
</comment>
<sequence length="175" mass="19996">MKQLLKQENYMDIQNQHQLQLVNHLIPVKLFPQKSLATPNWNFPVQYPSTLPQEPLHELQVSKKETQGYFNKAHIPFFCLGACKGLVSEHKAFLAQFQENNVIDLILDYNAFYKHSLDKEECVGGEEENENKNEIIPKKSMPAISLESHGLLLSLCQPSSLLSSMHFKKKTCSAV</sequence>
<evidence type="ECO:0000313" key="1">
    <source>
        <dbReference type="EMBL" id="KNZ63132.1"/>
    </source>
</evidence>
<name>A0A0L6VR75_9BASI</name>
<protein>
    <submittedName>
        <fullName evidence="1">AKL18 protein</fullName>
    </submittedName>
</protein>
<dbReference type="AlphaFoldDB" id="A0A0L6VR75"/>
<reference evidence="1 2" key="1">
    <citation type="submission" date="2015-08" db="EMBL/GenBank/DDBJ databases">
        <title>Next Generation Sequencing and Analysis of the Genome of Puccinia sorghi L Schw, the Causal Agent of Maize Common Rust.</title>
        <authorList>
            <person name="Rochi L."/>
            <person name="Burguener G."/>
            <person name="Darino M."/>
            <person name="Turjanski A."/>
            <person name="Kreff E."/>
            <person name="Dieguez M.J."/>
            <person name="Sacco F."/>
        </authorList>
    </citation>
    <scope>NUCLEOTIDE SEQUENCE [LARGE SCALE GENOMIC DNA]</scope>
    <source>
        <strain evidence="1 2">RO10H11247</strain>
    </source>
</reference>
<accession>A0A0L6VR75</accession>
<evidence type="ECO:0000313" key="2">
    <source>
        <dbReference type="Proteomes" id="UP000037035"/>
    </source>
</evidence>
<proteinExistence type="predicted"/>
<keyword evidence="2" id="KW-1185">Reference proteome</keyword>
<dbReference type="EMBL" id="LAVV01002043">
    <property type="protein sequence ID" value="KNZ63132.1"/>
    <property type="molecule type" value="Genomic_DNA"/>
</dbReference>